<reference evidence="1 2" key="1">
    <citation type="submission" date="2022-10" db="EMBL/GenBank/DDBJ databases">
        <title>High-quality genome sequences of two octocoral-associated bacteria, Endozoicomonas euniceicola EF212 and Endozoicomonas gorgoniicola PS125.</title>
        <authorList>
            <person name="Chiou Y.-J."/>
            <person name="Chen Y.-H."/>
        </authorList>
    </citation>
    <scope>NUCLEOTIDE SEQUENCE [LARGE SCALE GENOMIC DNA]</scope>
    <source>
        <strain evidence="1 2">PS125</strain>
    </source>
</reference>
<name>A0ABT3MY76_9GAMM</name>
<keyword evidence="2" id="KW-1185">Reference proteome</keyword>
<dbReference type="EMBL" id="JAPFCC010000001">
    <property type="protein sequence ID" value="MCW7554320.1"/>
    <property type="molecule type" value="Genomic_DNA"/>
</dbReference>
<dbReference type="RefSeq" id="WP_262564056.1">
    <property type="nucleotide sequence ID" value="NZ_JAPFCC010000001.1"/>
</dbReference>
<comment type="caution">
    <text evidence="1">The sequence shown here is derived from an EMBL/GenBank/DDBJ whole genome shotgun (WGS) entry which is preliminary data.</text>
</comment>
<gene>
    <name evidence="1" type="ORF">NX722_17180</name>
</gene>
<organism evidence="1 2">
    <name type="scientific">Endozoicomonas gorgoniicola</name>
    <dbReference type="NCBI Taxonomy" id="1234144"/>
    <lineage>
        <taxon>Bacteria</taxon>
        <taxon>Pseudomonadati</taxon>
        <taxon>Pseudomonadota</taxon>
        <taxon>Gammaproteobacteria</taxon>
        <taxon>Oceanospirillales</taxon>
        <taxon>Endozoicomonadaceae</taxon>
        <taxon>Endozoicomonas</taxon>
    </lineage>
</organism>
<dbReference type="SUPFAM" id="SSF55729">
    <property type="entry name" value="Acyl-CoA N-acyltransferases (Nat)"/>
    <property type="match status" value="1"/>
</dbReference>
<sequence>MPFHQIAIPEGSSFKHIPSDRTFILERSSSLNTLKLTLYHQEAHGLKTHAGFLDAISQPSGSCGRNYFEMSYTKVDIKYRKTGLATVLMFIIAREVQANGGIYLYINNPLKKYYGFYCQFGFYPAPESVKEQYTEILEDMRFMRRAKGLSVDEHIEIPFGDRITTMRGDYVLWRGAINPVLELLTKKLEGLYTFG</sequence>
<evidence type="ECO:0000313" key="1">
    <source>
        <dbReference type="EMBL" id="MCW7554320.1"/>
    </source>
</evidence>
<evidence type="ECO:0008006" key="3">
    <source>
        <dbReference type="Google" id="ProtNLM"/>
    </source>
</evidence>
<dbReference type="InterPro" id="IPR016181">
    <property type="entry name" value="Acyl_CoA_acyltransferase"/>
</dbReference>
<evidence type="ECO:0000313" key="2">
    <source>
        <dbReference type="Proteomes" id="UP001209854"/>
    </source>
</evidence>
<proteinExistence type="predicted"/>
<dbReference type="Proteomes" id="UP001209854">
    <property type="component" value="Unassembled WGS sequence"/>
</dbReference>
<accession>A0ABT3MY76</accession>
<protein>
    <recommendedName>
        <fullName evidence="3">N-acetyltransferase domain-containing protein</fullName>
    </recommendedName>
</protein>